<keyword evidence="2" id="KW-1185">Reference proteome</keyword>
<gene>
    <name evidence="1" type="ORF">DEIGR_400084</name>
</gene>
<protein>
    <submittedName>
        <fullName evidence="1">Endonuclease/exonuclease/phosphatase</fullName>
    </submittedName>
</protein>
<dbReference type="EMBL" id="BCMS01000006">
    <property type="protein sequence ID" value="GAQ23951.1"/>
    <property type="molecule type" value="Genomic_DNA"/>
</dbReference>
<dbReference type="GO" id="GO:0004527">
    <property type="term" value="F:exonuclease activity"/>
    <property type="evidence" value="ECO:0007669"/>
    <property type="project" value="UniProtKB-KW"/>
</dbReference>
<dbReference type="GO" id="GO:0004519">
    <property type="term" value="F:endonuclease activity"/>
    <property type="evidence" value="ECO:0007669"/>
    <property type="project" value="UniProtKB-KW"/>
</dbReference>
<keyword evidence="1" id="KW-0540">Nuclease</keyword>
<dbReference type="GO" id="GO:0006355">
    <property type="term" value="P:regulation of DNA-templated transcription"/>
    <property type="evidence" value="ECO:0007669"/>
    <property type="project" value="InterPro"/>
</dbReference>
<dbReference type="OrthoDB" id="9933893at2"/>
<comment type="caution">
    <text evidence="1">The sequence shown here is derived from an EMBL/GenBank/DDBJ whole genome shotgun (WGS) entry which is preliminary data.</text>
</comment>
<sequence length="154" mass="16882">MTLTPEQERNLARRCDQCWKPRRACQCVTFEGVHGHAYAGGGPAETQATWGDHSPDHRTWWGRALRTATEEAARLADVLPGSPAAQAWLLHAVALRGDLHALGYDYPFAPLPQRVSVPVELNQDLIDQLNAMAAEQGVTVSHLIRTALGLKDTP</sequence>
<organism evidence="1 2">
    <name type="scientific">Deinococcus grandis</name>
    <dbReference type="NCBI Taxonomy" id="57498"/>
    <lineage>
        <taxon>Bacteria</taxon>
        <taxon>Thermotogati</taxon>
        <taxon>Deinococcota</taxon>
        <taxon>Deinococci</taxon>
        <taxon>Deinococcales</taxon>
        <taxon>Deinococcaceae</taxon>
        <taxon>Deinococcus</taxon>
    </lineage>
</organism>
<keyword evidence="1" id="KW-0378">Hydrolase</keyword>
<evidence type="ECO:0000313" key="1">
    <source>
        <dbReference type="EMBL" id="GAQ23951.1"/>
    </source>
</evidence>
<accession>A0A100HNG6</accession>
<evidence type="ECO:0000313" key="2">
    <source>
        <dbReference type="Proteomes" id="UP000056209"/>
    </source>
</evidence>
<dbReference type="RefSeq" id="WP_153013982.1">
    <property type="nucleotide sequence ID" value="NZ_BCMS01000006.1"/>
</dbReference>
<keyword evidence="1" id="KW-0269">Exonuclease</keyword>
<dbReference type="Proteomes" id="UP000056209">
    <property type="component" value="Unassembled WGS sequence"/>
</dbReference>
<reference evidence="2" key="1">
    <citation type="submission" date="2015-11" db="EMBL/GenBank/DDBJ databases">
        <title>Draft Genome Sequence of the Radioresistant Bacterium Deinococcus grandis, Isolated from Freshwater Fish in Japan.</title>
        <authorList>
            <person name="Satoh K."/>
            <person name="Onodera T."/>
            <person name="Omoso K."/>
            <person name="Takeda-Yano K."/>
            <person name="Katayama T."/>
            <person name="Oono Y."/>
            <person name="Narumi I."/>
        </authorList>
    </citation>
    <scope>NUCLEOTIDE SEQUENCE [LARGE SCALE GENOMIC DNA]</scope>
    <source>
        <strain evidence="2">ATCC 43672</strain>
    </source>
</reference>
<keyword evidence="1" id="KW-0255">Endonuclease</keyword>
<name>A0A100HNG6_9DEIO</name>
<dbReference type="AlphaFoldDB" id="A0A100HNG6"/>
<proteinExistence type="predicted"/>